<comment type="caution">
    <text evidence="6">The sequence shown here is derived from an EMBL/GenBank/DDBJ whole genome shotgun (WGS) entry which is preliminary data.</text>
</comment>
<feature type="domain" description="AB hydrolase-1" evidence="5">
    <location>
        <begin position="88"/>
        <end position="429"/>
    </location>
</feature>
<evidence type="ECO:0000313" key="7">
    <source>
        <dbReference type="Proteomes" id="UP001285352"/>
    </source>
</evidence>
<feature type="compositionally biased region" description="Polar residues" evidence="3">
    <location>
        <begin position="385"/>
        <end position="397"/>
    </location>
</feature>
<feature type="chain" id="PRO_5047298348" evidence="4">
    <location>
        <begin position="22"/>
        <end position="452"/>
    </location>
</feature>
<dbReference type="EMBL" id="JAXAVU010000014">
    <property type="protein sequence ID" value="MDX8147532.1"/>
    <property type="molecule type" value="Genomic_DNA"/>
</dbReference>
<name>A0ABU4V6V8_9PSEU</name>
<gene>
    <name evidence="6" type="ORF">SK854_35850</name>
</gene>
<evidence type="ECO:0000256" key="4">
    <source>
        <dbReference type="SAM" id="SignalP"/>
    </source>
</evidence>
<reference evidence="6 7" key="1">
    <citation type="submission" date="2023-11" db="EMBL/GenBank/DDBJ databases">
        <title>Lentzea sokolovensis, sp. nov., Lentzea kristufkii, sp. nov., and Lentzea miocenensis, sp. nov., rare actinobacteria from Sokolov Coal Basin, Miocene lacustrine sediment, Czech Republic.</title>
        <authorList>
            <person name="Lara A."/>
            <person name="Kotroba L."/>
            <person name="Nouioui I."/>
            <person name="Neumann-Schaal M."/>
            <person name="Mast Y."/>
            <person name="Chronakova A."/>
        </authorList>
    </citation>
    <scope>NUCLEOTIDE SEQUENCE [LARGE SCALE GENOMIC DNA]</scope>
    <source>
        <strain evidence="6 7">BCCO 10_0061</strain>
    </source>
</reference>
<dbReference type="PANTHER" id="PTHR43248:SF25">
    <property type="entry name" value="AB HYDROLASE-1 DOMAIN-CONTAINING PROTEIN-RELATED"/>
    <property type="match status" value="1"/>
</dbReference>
<evidence type="ECO:0000256" key="1">
    <source>
        <dbReference type="ARBA" id="ARBA00010088"/>
    </source>
</evidence>
<dbReference type="GO" id="GO:0016787">
    <property type="term" value="F:hydrolase activity"/>
    <property type="evidence" value="ECO:0007669"/>
    <property type="project" value="UniProtKB-KW"/>
</dbReference>
<dbReference type="Gene3D" id="3.40.50.1820">
    <property type="entry name" value="alpha/beta hydrolase"/>
    <property type="match status" value="1"/>
</dbReference>
<keyword evidence="7" id="KW-1185">Reference proteome</keyword>
<keyword evidence="2 6" id="KW-0378">Hydrolase</keyword>
<dbReference type="RefSeq" id="WP_319979583.1">
    <property type="nucleotide sequence ID" value="NZ_JAXAVU010000014.1"/>
</dbReference>
<organism evidence="6 7">
    <name type="scientific">Lentzea sokolovensis</name>
    <dbReference type="NCBI Taxonomy" id="3095429"/>
    <lineage>
        <taxon>Bacteria</taxon>
        <taxon>Bacillati</taxon>
        <taxon>Actinomycetota</taxon>
        <taxon>Actinomycetes</taxon>
        <taxon>Pseudonocardiales</taxon>
        <taxon>Pseudonocardiaceae</taxon>
        <taxon>Lentzea</taxon>
    </lineage>
</organism>
<dbReference type="SUPFAM" id="SSF53474">
    <property type="entry name" value="alpha/beta-Hydrolases"/>
    <property type="match status" value="1"/>
</dbReference>
<dbReference type="InterPro" id="IPR000073">
    <property type="entry name" value="AB_hydrolase_1"/>
</dbReference>
<dbReference type="InterPro" id="IPR029058">
    <property type="entry name" value="AB_hydrolase_fold"/>
</dbReference>
<dbReference type="InterPro" id="IPR051601">
    <property type="entry name" value="Serine_prot/Carboxylest_S33"/>
</dbReference>
<proteinExistence type="inferred from homology"/>
<dbReference type="Pfam" id="PF00561">
    <property type="entry name" value="Abhydrolase_1"/>
    <property type="match status" value="1"/>
</dbReference>
<keyword evidence="4" id="KW-0732">Signal</keyword>
<evidence type="ECO:0000256" key="3">
    <source>
        <dbReference type="SAM" id="MobiDB-lite"/>
    </source>
</evidence>
<feature type="region of interest" description="Disordered" evidence="3">
    <location>
        <begin position="376"/>
        <end position="397"/>
    </location>
</feature>
<comment type="similarity">
    <text evidence="1">Belongs to the peptidase S33 family.</text>
</comment>
<protein>
    <submittedName>
        <fullName evidence="6">Alpha/beta fold hydrolase</fullName>
    </submittedName>
</protein>
<sequence length="452" mass="48430">MTAVAAVAGMIPLTFAAQAQATPDLGWGACDKPVADGVECGTLTVPIDWAKPGKGTVGLRAYRRKAENSRGTVLGFPSGPGQPGDFTFGTLRPALPGYDLIALDPRGVGESHPMTCDVDKILKIPYVPPTDAGAFETLKKNQKAFWSTCTTGVKNLDNHLDAYSTANDADALRKAVGAKRVNVYGLSYGTLLAERYLEKFGQHVDGSIIEGVMNPDQDRREFMTTAAAGVEAIFAKFTQWSAETPDSALHGQNPADVFRKAQQNAGGLPGKFFGFPWSDVMITRYFEIFAPRDFAEVAKGLRDLADGRNPFPDEPGGEPLPQRFEYADPNTCSDWPFAVPSAEEARLDLASARKAAPVVGYSTNSSNYSSICVGGPKTGRPKPVSSRSTHPTLLLSNSLDPATPKVWADAVRKQLGHKAIHVVTDQVGHGGGMDDPVTLKKVQDYMASTTRP</sequence>
<evidence type="ECO:0000256" key="2">
    <source>
        <dbReference type="ARBA" id="ARBA00022801"/>
    </source>
</evidence>
<evidence type="ECO:0000313" key="6">
    <source>
        <dbReference type="EMBL" id="MDX8147532.1"/>
    </source>
</evidence>
<accession>A0ABU4V6V8</accession>
<dbReference type="PANTHER" id="PTHR43248">
    <property type="entry name" value="2-SUCCINYL-6-HYDROXY-2,4-CYCLOHEXADIENE-1-CARBOXYLATE SYNTHASE"/>
    <property type="match status" value="1"/>
</dbReference>
<feature type="signal peptide" evidence="4">
    <location>
        <begin position="1"/>
        <end position="21"/>
    </location>
</feature>
<evidence type="ECO:0000259" key="5">
    <source>
        <dbReference type="Pfam" id="PF00561"/>
    </source>
</evidence>
<dbReference type="Proteomes" id="UP001285352">
    <property type="component" value="Unassembled WGS sequence"/>
</dbReference>